<reference evidence="2" key="2">
    <citation type="submission" date="2022-01" db="EMBL/GenBank/DDBJ databases">
        <authorList>
            <person name="Yamashiro T."/>
            <person name="Shiraishi A."/>
            <person name="Satake H."/>
            <person name="Nakayama K."/>
        </authorList>
    </citation>
    <scope>NUCLEOTIDE SEQUENCE</scope>
</reference>
<evidence type="ECO:0000313" key="3">
    <source>
        <dbReference type="Proteomes" id="UP001151760"/>
    </source>
</evidence>
<reference evidence="2" key="1">
    <citation type="journal article" date="2022" name="Int. J. Mol. Sci.">
        <title>Draft Genome of Tanacetum Coccineum: Genomic Comparison of Closely Related Tanacetum-Family Plants.</title>
        <authorList>
            <person name="Yamashiro T."/>
            <person name="Shiraishi A."/>
            <person name="Nakayama K."/>
            <person name="Satake H."/>
        </authorList>
    </citation>
    <scope>NUCLEOTIDE SEQUENCE</scope>
</reference>
<sequence>MVFNTVLIATTASVSADIWQSIACSSERISGEELLDLVICFPLQELAHFVICVWNFLCLPWSPHVESYYSSYSYDHDDEYLSSAGVSFSGYDSQAGIMDSSQLPSSIIESILCLVPIQEAARTSILSREWMYRWTKIPNLVFEEDTFQVSTVDGAESSILDQILKQLIKRRTMDKKSKLIYAICQVLLIHDGPIKFTLSLCLSRKHVKIDPMLTYLSRKTRVKKLKKKIGWSDHSLPLSHFSFGHLTDLCLIRCRFHIPPTFNRVGSLTSLYLHEDIRDPCISGSIGGPTISEIFECLPVIETFSISLELIRVFRDIAMHEVPRELSTTLIHLKYLRIDGVYFTSEAELSVLALLIKSSPNLEKLKARVWDDSNFEMSKRRDNFRVEDYSDIMLERLIELEITSFINAKNQLDFVRLILARSPVLKKVRIFPHYKIRKKEKLKIKSQILGDSISNPCASPEVQIIVAG</sequence>
<dbReference type="InterPro" id="IPR053772">
    <property type="entry name" value="At1g61320/At1g61330-like"/>
</dbReference>
<evidence type="ECO:0000313" key="2">
    <source>
        <dbReference type="EMBL" id="GJT74353.1"/>
    </source>
</evidence>
<accession>A0ABQ5GF54</accession>
<dbReference type="EMBL" id="BQNB010018434">
    <property type="protein sequence ID" value="GJT74353.1"/>
    <property type="molecule type" value="Genomic_DNA"/>
</dbReference>
<protein>
    <submittedName>
        <fullName evidence="2">F-box/FBD/LRR-repeat protein</fullName>
    </submittedName>
</protein>
<keyword evidence="3" id="KW-1185">Reference proteome</keyword>
<organism evidence="2 3">
    <name type="scientific">Tanacetum coccineum</name>
    <dbReference type="NCBI Taxonomy" id="301880"/>
    <lineage>
        <taxon>Eukaryota</taxon>
        <taxon>Viridiplantae</taxon>
        <taxon>Streptophyta</taxon>
        <taxon>Embryophyta</taxon>
        <taxon>Tracheophyta</taxon>
        <taxon>Spermatophyta</taxon>
        <taxon>Magnoliopsida</taxon>
        <taxon>eudicotyledons</taxon>
        <taxon>Gunneridae</taxon>
        <taxon>Pentapetalae</taxon>
        <taxon>asterids</taxon>
        <taxon>campanulids</taxon>
        <taxon>Asterales</taxon>
        <taxon>Asteraceae</taxon>
        <taxon>Asteroideae</taxon>
        <taxon>Anthemideae</taxon>
        <taxon>Anthemidinae</taxon>
        <taxon>Tanacetum</taxon>
    </lineage>
</organism>
<dbReference type="SUPFAM" id="SSF52047">
    <property type="entry name" value="RNI-like"/>
    <property type="match status" value="1"/>
</dbReference>
<dbReference type="InterPro" id="IPR036047">
    <property type="entry name" value="F-box-like_dom_sf"/>
</dbReference>
<dbReference type="InterPro" id="IPR001810">
    <property type="entry name" value="F-box_dom"/>
</dbReference>
<feature type="domain" description="F-box" evidence="1">
    <location>
        <begin position="101"/>
        <end position="138"/>
    </location>
</feature>
<dbReference type="PANTHER" id="PTHR34145">
    <property type="entry name" value="OS02G0105600 PROTEIN"/>
    <property type="match status" value="1"/>
</dbReference>
<gene>
    <name evidence="2" type="ORF">Tco_1041078</name>
</gene>
<proteinExistence type="predicted"/>
<dbReference type="Pfam" id="PF00646">
    <property type="entry name" value="F-box"/>
    <property type="match status" value="1"/>
</dbReference>
<evidence type="ECO:0000259" key="1">
    <source>
        <dbReference type="Pfam" id="PF00646"/>
    </source>
</evidence>
<name>A0ABQ5GF54_9ASTR</name>
<dbReference type="Proteomes" id="UP001151760">
    <property type="component" value="Unassembled WGS sequence"/>
</dbReference>
<comment type="caution">
    <text evidence="2">The sequence shown here is derived from an EMBL/GenBank/DDBJ whole genome shotgun (WGS) entry which is preliminary data.</text>
</comment>
<dbReference type="SUPFAM" id="SSF81383">
    <property type="entry name" value="F-box domain"/>
    <property type="match status" value="1"/>
</dbReference>